<gene>
    <name evidence="10" type="ORF">LSTR_LSTR007107</name>
</gene>
<evidence type="ECO:0000256" key="5">
    <source>
        <dbReference type="ARBA" id="ARBA00022490"/>
    </source>
</evidence>
<reference evidence="10 11" key="1">
    <citation type="journal article" date="2017" name="Gigascience">
        <title>Genome sequence of the small brown planthopper, Laodelphax striatellus.</title>
        <authorList>
            <person name="Zhu J."/>
            <person name="Jiang F."/>
            <person name="Wang X."/>
            <person name="Yang P."/>
            <person name="Bao Y."/>
            <person name="Zhao W."/>
            <person name="Wang W."/>
            <person name="Lu H."/>
            <person name="Wang Q."/>
            <person name="Cui N."/>
            <person name="Li J."/>
            <person name="Chen X."/>
            <person name="Luo L."/>
            <person name="Yu J."/>
            <person name="Kang L."/>
            <person name="Cui F."/>
        </authorList>
    </citation>
    <scope>NUCLEOTIDE SEQUENCE [LARGE SCALE GENOMIC DNA]</scope>
    <source>
        <strain evidence="10">Lst14</strain>
    </source>
</reference>
<protein>
    <recommendedName>
        <fullName evidence="9">PX domain-containing protein</fullName>
    </recommendedName>
</protein>
<evidence type="ECO:0000256" key="3">
    <source>
        <dbReference type="ARBA" id="ARBA00010883"/>
    </source>
</evidence>
<dbReference type="GO" id="GO:0000422">
    <property type="term" value="P:autophagy of mitochondrion"/>
    <property type="evidence" value="ECO:0007669"/>
    <property type="project" value="TreeGrafter"/>
</dbReference>
<keyword evidence="5" id="KW-0963">Cytoplasm</keyword>
<evidence type="ECO:0000313" key="11">
    <source>
        <dbReference type="Proteomes" id="UP000291343"/>
    </source>
</evidence>
<feature type="domain" description="PX" evidence="9">
    <location>
        <begin position="68"/>
        <end position="189"/>
    </location>
</feature>
<dbReference type="InterPro" id="IPR036871">
    <property type="entry name" value="PX_dom_sf"/>
</dbReference>
<keyword evidence="4" id="KW-0813">Transport</keyword>
<accession>A0A482WER2</accession>
<dbReference type="Pfam" id="PF00787">
    <property type="entry name" value="PX"/>
    <property type="match status" value="1"/>
</dbReference>
<name>A0A482WER2_LAOST</name>
<dbReference type="SMART" id="SM00312">
    <property type="entry name" value="PX"/>
    <property type="match status" value="1"/>
</dbReference>
<comment type="similarity">
    <text evidence="3">Belongs to the sorting nexin family.</text>
</comment>
<keyword evidence="7" id="KW-0472">Membrane</keyword>
<dbReference type="GO" id="GO:0015031">
    <property type="term" value="P:protein transport"/>
    <property type="evidence" value="ECO:0007669"/>
    <property type="project" value="TreeGrafter"/>
</dbReference>
<keyword evidence="11" id="KW-1185">Reference proteome</keyword>
<evidence type="ECO:0000256" key="4">
    <source>
        <dbReference type="ARBA" id="ARBA00022448"/>
    </source>
</evidence>
<dbReference type="SUPFAM" id="SSF64268">
    <property type="entry name" value="PX domain"/>
    <property type="match status" value="1"/>
</dbReference>
<dbReference type="SMR" id="A0A482WER2"/>
<dbReference type="STRING" id="195883.A0A482WER2"/>
<comment type="subcellular location">
    <subcellularLocation>
        <location evidence="2">Cytoplasm</location>
    </subcellularLocation>
    <subcellularLocation>
        <location evidence="1">Endomembrane system</location>
        <topology evidence="1">Peripheral membrane protein</topology>
    </subcellularLocation>
</comment>
<organism evidence="10 11">
    <name type="scientific">Laodelphax striatellus</name>
    <name type="common">Small brown planthopper</name>
    <name type="synonym">Delphax striatella</name>
    <dbReference type="NCBI Taxonomy" id="195883"/>
    <lineage>
        <taxon>Eukaryota</taxon>
        <taxon>Metazoa</taxon>
        <taxon>Ecdysozoa</taxon>
        <taxon>Arthropoda</taxon>
        <taxon>Hexapoda</taxon>
        <taxon>Insecta</taxon>
        <taxon>Pterygota</taxon>
        <taxon>Neoptera</taxon>
        <taxon>Paraneoptera</taxon>
        <taxon>Hemiptera</taxon>
        <taxon>Auchenorrhyncha</taxon>
        <taxon>Fulgoroidea</taxon>
        <taxon>Delphacidae</taxon>
        <taxon>Criomorphinae</taxon>
        <taxon>Laodelphax</taxon>
    </lineage>
</organism>
<dbReference type="GO" id="GO:0032456">
    <property type="term" value="P:endocytic recycling"/>
    <property type="evidence" value="ECO:0007669"/>
    <property type="project" value="TreeGrafter"/>
</dbReference>
<evidence type="ECO:0000259" key="9">
    <source>
        <dbReference type="PROSITE" id="PS50195"/>
    </source>
</evidence>
<dbReference type="Gene3D" id="1.20.1270.60">
    <property type="entry name" value="Arfaptin homology (AH) domain/BAR domain"/>
    <property type="match status" value="2"/>
</dbReference>
<dbReference type="EMBL" id="QKKF02037612">
    <property type="protein sequence ID" value="RZF32029.1"/>
    <property type="molecule type" value="Genomic_DNA"/>
</dbReference>
<dbReference type="GO" id="GO:0061709">
    <property type="term" value="P:reticulophagy"/>
    <property type="evidence" value="ECO:0007669"/>
    <property type="project" value="TreeGrafter"/>
</dbReference>
<dbReference type="PANTHER" id="PTHR45949">
    <property type="entry name" value="SORTING NEXIN-4"/>
    <property type="match status" value="1"/>
</dbReference>
<dbReference type="AlphaFoldDB" id="A0A482WER2"/>
<dbReference type="CDD" id="cd06860">
    <property type="entry name" value="PX_SNX7_30_like"/>
    <property type="match status" value="1"/>
</dbReference>
<evidence type="ECO:0000256" key="1">
    <source>
        <dbReference type="ARBA" id="ARBA00004184"/>
    </source>
</evidence>
<dbReference type="PROSITE" id="PS50195">
    <property type="entry name" value="PX"/>
    <property type="match status" value="1"/>
</dbReference>
<dbReference type="GO" id="GO:0035091">
    <property type="term" value="F:phosphatidylinositol binding"/>
    <property type="evidence" value="ECO:0007669"/>
    <property type="project" value="InterPro"/>
</dbReference>
<dbReference type="Proteomes" id="UP000291343">
    <property type="component" value="Unassembled WGS sequence"/>
</dbReference>
<dbReference type="InterPro" id="IPR027267">
    <property type="entry name" value="AH/BAR_dom_sf"/>
</dbReference>
<sequence>MADGDDSAVLEVSSECKSVSSRNESRDSITEISNYSTSLEGSVIASPSVESFSLLPENNGFDFSLDSKDLQVRVDNPQKHLDPFETYISFRITTKTTREEFSEKEYVVRRRYSDFIWLRQKLVEDHPSHLVPAIPAKHTLLGQLDRYSKDFVICRMTMLNRYMNRVVNHPILSCNANLKTFLTAKSTEFSSHRKAVSTSLLNRMSDSLQNLTTIYAARSQRSAEFDSAGDHVATLSEKLLALKQVGARIYKERKEWQMESALMQPILMRWASSEANNHMNKVLLSVASAIDSCTTAHRRNILDTFNHDFAQPLTEYLMYLDAIKEALARRDAIQVEYEATVDRMAKKRNEKDNLMGGGEGAGAGSSSGFLGFNLWKSGTEAREDRLEKLGTTIPKLVKQAELNQDKLEIANENLRSDLHRWRYEKKEDLKKILLKMADNHVKYYQECLSAWERLSGIPGSYGTVSSHMVPGSSSSHHMAAPGTVSSIMAPGSSSSHHMASGTVSSHQVVFNMVEPRTPQVTDSATVMDMPLVASTDDLFLGFNLWKSGTEAREDRLEKLGTTIPKLVKQAELNQDKLEIANENLRSDLHRWRYEKKEDLKKILLKMADNHVKYYQECLSAWERLSGIPGSYGTVSSHMVPGSSSSHHMAAPGTVSSIMAPGSSSSHHMASGTVSSHQVVFNMVEPRTPQVTDSATVMDMPLVASTDDLSPLS</sequence>
<dbReference type="InterPro" id="IPR001683">
    <property type="entry name" value="PX_dom"/>
</dbReference>
<feature type="region of interest" description="Disordered" evidence="8">
    <location>
        <begin position="1"/>
        <end position="27"/>
    </location>
</feature>
<comment type="caution">
    <text evidence="10">The sequence shown here is derived from an EMBL/GenBank/DDBJ whole genome shotgun (WGS) entry which is preliminary data.</text>
</comment>
<dbReference type="OrthoDB" id="205639at2759"/>
<dbReference type="GO" id="GO:0034727">
    <property type="term" value="P:piecemeal microautophagy of the nucleus"/>
    <property type="evidence" value="ECO:0007669"/>
    <property type="project" value="TreeGrafter"/>
</dbReference>
<dbReference type="InParanoid" id="A0A482WER2"/>
<proteinExistence type="inferred from homology"/>
<evidence type="ECO:0000256" key="7">
    <source>
        <dbReference type="ARBA" id="ARBA00023136"/>
    </source>
</evidence>
<evidence type="ECO:0000256" key="2">
    <source>
        <dbReference type="ARBA" id="ARBA00004496"/>
    </source>
</evidence>
<dbReference type="SUPFAM" id="SSF103657">
    <property type="entry name" value="BAR/IMD domain-like"/>
    <property type="match status" value="1"/>
</dbReference>
<evidence type="ECO:0000256" key="8">
    <source>
        <dbReference type="SAM" id="MobiDB-lite"/>
    </source>
</evidence>
<evidence type="ECO:0000313" key="10">
    <source>
        <dbReference type="EMBL" id="RZF32029.1"/>
    </source>
</evidence>
<dbReference type="GO" id="GO:0000407">
    <property type="term" value="C:phagophore assembly site"/>
    <property type="evidence" value="ECO:0007669"/>
    <property type="project" value="TreeGrafter"/>
</dbReference>
<evidence type="ECO:0000256" key="6">
    <source>
        <dbReference type="ARBA" id="ARBA00023121"/>
    </source>
</evidence>
<dbReference type="PANTHER" id="PTHR45949:SF2">
    <property type="entry name" value="SORTING NEXIN-4"/>
    <property type="match status" value="1"/>
</dbReference>
<keyword evidence="6" id="KW-0446">Lipid-binding</keyword>
<dbReference type="GO" id="GO:0005769">
    <property type="term" value="C:early endosome"/>
    <property type="evidence" value="ECO:0007669"/>
    <property type="project" value="TreeGrafter"/>
</dbReference>
<dbReference type="Gene3D" id="3.30.1520.10">
    <property type="entry name" value="Phox-like domain"/>
    <property type="match status" value="1"/>
</dbReference>